<dbReference type="SUPFAM" id="SSF46785">
    <property type="entry name" value="Winged helix' DNA-binding domain"/>
    <property type="match status" value="1"/>
</dbReference>
<dbReference type="PANTHER" id="PTHR30579:SF7">
    <property type="entry name" value="HTH-TYPE TRANSCRIPTIONAL REGULATOR LRHA-RELATED"/>
    <property type="match status" value="1"/>
</dbReference>
<dbReference type="Gene3D" id="1.10.10.10">
    <property type="entry name" value="Winged helix-like DNA-binding domain superfamily/Winged helix DNA-binding domain"/>
    <property type="match status" value="1"/>
</dbReference>
<dbReference type="EMBL" id="CBTB010000016">
    <property type="protein sequence ID" value="CDH30859.1"/>
    <property type="molecule type" value="Genomic_DNA"/>
</dbReference>
<keyword evidence="4" id="KW-0804">Transcription</keyword>
<dbReference type="FunFam" id="1.10.10.10:FF:000001">
    <property type="entry name" value="LysR family transcriptional regulator"/>
    <property type="match status" value="1"/>
</dbReference>
<dbReference type="Gene3D" id="3.40.190.10">
    <property type="entry name" value="Periplasmic binding protein-like II"/>
    <property type="match status" value="2"/>
</dbReference>
<gene>
    <name evidence="7" type="ORF">XBI1_1120007</name>
</gene>
<dbReference type="GO" id="GO:0003700">
    <property type="term" value="F:DNA-binding transcription factor activity"/>
    <property type="evidence" value="ECO:0007669"/>
    <property type="project" value="InterPro"/>
</dbReference>
<keyword evidence="3" id="KW-0238">DNA-binding</keyword>
<evidence type="ECO:0000256" key="3">
    <source>
        <dbReference type="ARBA" id="ARBA00023125"/>
    </source>
</evidence>
<comment type="similarity">
    <text evidence="1">Belongs to the LysR transcriptional regulatory family.</text>
</comment>
<dbReference type="InterPro" id="IPR000847">
    <property type="entry name" value="LysR_HTH_N"/>
</dbReference>
<organism evidence="7 8">
    <name type="scientific">Xenorhabdus bovienii str. Intermedium</name>
    <dbReference type="NCBI Taxonomy" id="1379677"/>
    <lineage>
        <taxon>Bacteria</taxon>
        <taxon>Pseudomonadati</taxon>
        <taxon>Pseudomonadota</taxon>
        <taxon>Gammaproteobacteria</taxon>
        <taxon>Enterobacterales</taxon>
        <taxon>Morganellaceae</taxon>
        <taxon>Xenorhabdus</taxon>
    </lineage>
</organism>
<evidence type="ECO:0000256" key="4">
    <source>
        <dbReference type="ARBA" id="ARBA00023163"/>
    </source>
</evidence>
<keyword evidence="5" id="KW-1133">Transmembrane helix</keyword>
<dbReference type="PRINTS" id="PR00039">
    <property type="entry name" value="HTHLYSR"/>
</dbReference>
<dbReference type="RefSeq" id="WP_196245113.1">
    <property type="nucleotide sequence ID" value="NZ_CAWLWA010000081.1"/>
</dbReference>
<keyword evidence="5" id="KW-0812">Transmembrane</keyword>
<dbReference type="PANTHER" id="PTHR30579">
    <property type="entry name" value="TRANSCRIPTIONAL REGULATOR"/>
    <property type="match status" value="1"/>
</dbReference>
<dbReference type="InterPro" id="IPR050176">
    <property type="entry name" value="LTTR"/>
</dbReference>
<comment type="caution">
    <text evidence="7">The sequence shown here is derived from an EMBL/GenBank/DDBJ whole genome shotgun (WGS) entry which is preliminary data.</text>
</comment>
<dbReference type="InterPro" id="IPR036390">
    <property type="entry name" value="WH_DNA-bd_sf"/>
</dbReference>
<dbReference type="InterPro" id="IPR005119">
    <property type="entry name" value="LysR_subst-bd"/>
</dbReference>
<keyword evidence="2" id="KW-0805">Transcription regulation</keyword>
<name>A0A077QBT8_XENBV</name>
<accession>A0A077QBT8</accession>
<keyword evidence="5" id="KW-0472">Membrane</keyword>
<dbReference type="InterPro" id="IPR036388">
    <property type="entry name" value="WH-like_DNA-bd_sf"/>
</dbReference>
<feature type="domain" description="HTH lysR-type" evidence="6">
    <location>
        <begin position="4"/>
        <end position="61"/>
    </location>
</feature>
<feature type="transmembrane region" description="Helical" evidence="5">
    <location>
        <begin position="206"/>
        <end position="229"/>
    </location>
</feature>
<dbReference type="Pfam" id="PF03466">
    <property type="entry name" value="LysR_substrate"/>
    <property type="match status" value="1"/>
</dbReference>
<dbReference type="HOGENOM" id="CLU_039613_1_2_6"/>
<dbReference type="PROSITE" id="PS50931">
    <property type="entry name" value="HTH_LYSR"/>
    <property type="match status" value="1"/>
</dbReference>
<evidence type="ECO:0000256" key="1">
    <source>
        <dbReference type="ARBA" id="ARBA00009437"/>
    </source>
</evidence>
<dbReference type="Pfam" id="PF00126">
    <property type="entry name" value="HTH_1"/>
    <property type="match status" value="1"/>
</dbReference>
<evidence type="ECO:0000256" key="5">
    <source>
        <dbReference type="SAM" id="Phobius"/>
    </source>
</evidence>
<evidence type="ECO:0000313" key="8">
    <source>
        <dbReference type="Proteomes" id="UP000028480"/>
    </source>
</evidence>
<evidence type="ECO:0000259" key="6">
    <source>
        <dbReference type="PROSITE" id="PS50931"/>
    </source>
</evidence>
<evidence type="ECO:0000256" key="2">
    <source>
        <dbReference type="ARBA" id="ARBA00023015"/>
    </source>
</evidence>
<dbReference type="AlphaFoldDB" id="A0A077QBT8"/>
<protein>
    <submittedName>
        <fullName evidence="7">LysR family transcriptional regulator</fullName>
    </submittedName>
</protein>
<dbReference type="GO" id="GO:0003677">
    <property type="term" value="F:DNA binding"/>
    <property type="evidence" value="ECO:0007669"/>
    <property type="project" value="UniProtKB-KW"/>
</dbReference>
<proteinExistence type="inferred from homology"/>
<dbReference type="Proteomes" id="UP000028480">
    <property type="component" value="Unassembled WGS sequence"/>
</dbReference>
<sequence>MMMLDVDAVRAFIVISDLKSFTRAAEELGTTQGALSVKLKRLEEKIGKKLIERTPRQVRLSANGELFIKSARNFLEAHDQAIASLSDTRGQFKLGIACHVMGPEVLNILSKLKSLDPLLLIEIQLDSSRVLLDTYNNGDLDAIIIRNIDNKHNGTILCPEYFGWYAAPDFEYDGVQPLRLANLTPYCEEHDLTTKLLDQASIRWKVVFVGGGISAVTAAISAGIAVGVFPHRLAPSNLVDIGAAFGLPNIPSSSLIMYSPFSDKRTKEALSIITSAFQEHNNFSE</sequence>
<reference evidence="7" key="1">
    <citation type="submission" date="2013-07" db="EMBL/GenBank/DDBJ databases">
        <title>Sub-species coevolution in mutualistic symbiosis.</title>
        <authorList>
            <person name="Murfin K."/>
            <person name="Klassen J."/>
            <person name="Lee M."/>
            <person name="Forst S."/>
            <person name="Stock P."/>
            <person name="Goodrich-Blair H."/>
        </authorList>
    </citation>
    <scope>NUCLEOTIDE SEQUENCE [LARGE SCALE GENOMIC DNA]</scope>
    <source>
        <strain evidence="7">Intermedium</strain>
    </source>
</reference>
<evidence type="ECO:0000313" key="7">
    <source>
        <dbReference type="EMBL" id="CDH30859.1"/>
    </source>
</evidence>
<dbReference type="SUPFAM" id="SSF53850">
    <property type="entry name" value="Periplasmic binding protein-like II"/>
    <property type="match status" value="1"/>
</dbReference>